<dbReference type="EMBL" id="JAUIZM010000009">
    <property type="protein sequence ID" value="KAK1362762.1"/>
    <property type="molecule type" value="Genomic_DNA"/>
</dbReference>
<feature type="region of interest" description="Disordered" evidence="1">
    <location>
        <begin position="1"/>
        <end position="35"/>
    </location>
</feature>
<reference evidence="2" key="1">
    <citation type="submission" date="2023-02" db="EMBL/GenBank/DDBJ databases">
        <title>Genome of toxic invasive species Heracleum sosnowskyi carries increased number of genes despite the absence of recent whole-genome duplications.</title>
        <authorList>
            <person name="Schelkunov M."/>
            <person name="Shtratnikova V."/>
            <person name="Makarenko M."/>
            <person name="Klepikova A."/>
            <person name="Omelchenko D."/>
            <person name="Novikova G."/>
            <person name="Obukhova E."/>
            <person name="Bogdanov V."/>
            <person name="Penin A."/>
            <person name="Logacheva M."/>
        </authorList>
    </citation>
    <scope>NUCLEOTIDE SEQUENCE</scope>
    <source>
        <strain evidence="2">Hsosn_3</strain>
        <tissue evidence="2">Leaf</tissue>
    </source>
</reference>
<dbReference type="AlphaFoldDB" id="A0AAD8M7T4"/>
<reference evidence="2" key="2">
    <citation type="submission" date="2023-05" db="EMBL/GenBank/DDBJ databases">
        <authorList>
            <person name="Schelkunov M.I."/>
        </authorList>
    </citation>
    <scope>NUCLEOTIDE SEQUENCE</scope>
    <source>
        <strain evidence="2">Hsosn_3</strain>
        <tissue evidence="2">Leaf</tissue>
    </source>
</reference>
<name>A0AAD8M7T4_9APIA</name>
<protein>
    <submittedName>
        <fullName evidence="2">Uncharacterized protein</fullName>
    </submittedName>
</protein>
<comment type="caution">
    <text evidence="2">The sequence shown here is derived from an EMBL/GenBank/DDBJ whole genome shotgun (WGS) entry which is preliminary data.</text>
</comment>
<evidence type="ECO:0000313" key="2">
    <source>
        <dbReference type="EMBL" id="KAK1362762.1"/>
    </source>
</evidence>
<sequence>MWKGKKRKQEEQTNVYIRKHVEKPKEQSSPQVLQLQSKTIRERKNKKLKLEHVERQLIQQAEDHTNFYIGKHVDKPKPTSEEQSIQIGDVVNLSDLLFTNTRDYLIKYKDNQVVKDEQLAGKGKKRKQEVEEQTNVFIRKHVEKPKEQSSPQVLQLQSKTKREGKNKKLKLGVDPVKLIHQEDKPKGKKRKQTSEEGNKREGKKRKQTTIQIGKHVDKPKPKGKQRKQTTTVQIGGEEDQTTTSIHQIGDVVNLSDLLFTDTRDYLIKY</sequence>
<evidence type="ECO:0000313" key="3">
    <source>
        <dbReference type="Proteomes" id="UP001237642"/>
    </source>
</evidence>
<proteinExistence type="predicted"/>
<organism evidence="2 3">
    <name type="scientific">Heracleum sosnowskyi</name>
    <dbReference type="NCBI Taxonomy" id="360622"/>
    <lineage>
        <taxon>Eukaryota</taxon>
        <taxon>Viridiplantae</taxon>
        <taxon>Streptophyta</taxon>
        <taxon>Embryophyta</taxon>
        <taxon>Tracheophyta</taxon>
        <taxon>Spermatophyta</taxon>
        <taxon>Magnoliopsida</taxon>
        <taxon>eudicotyledons</taxon>
        <taxon>Gunneridae</taxon>
        <taxon>Pentapetalae</taxon>
        <taxon>asterids</taxon>
        <taxon>campanulids</taxon>
        <taxon>Apiales</taxon>
        <taxon>Apiaceae</taxon>
        <taxon>Apioideae</taxon>
        <taxon>apioid superclade</taxon>
        <taxon>Tordylieae</taxon>
        <taxon>Tordyliinae</taxon>
        <taxon>Heracleum</taxon>
    </lineage>
</organism>
<feature type="compositionally biased region" description="Polar residues" evidence="1">
    <location>
        <begin position="148"/>
        <end position="158"/>
    </location>
</feature>
<dbReference type="Proteomes" id="UP001237642">
    <property type="component" value="Unassembled WGS sequence"/>
</dbReference>
<accession>A0AAD8M7T4</accession>
<feature type="region of interest" description="Disordered" evidence="1">
    <location>
        <begin position="139"/>
        <end position="238"/>
    </location>
</feature>
<gene>
    <name evidence="2" type="ORF">POM88_038323</name>
</gene>
<keyword evidence="3" id="KW-1185">Reference proteome</keyword>
<evidence type="ECO:0000256" key="1">
    <source>
        <dbReference type="SAM" id="MobiDB-lite"/>
    </source>
</evidence>